<evidence type="ECO:0000313" key="3">
    <source>
        <dbReference type="Proteomes" id="UP000594205"/>
    </source>
</evidence>
<feature type="region of interest" description="Disordered" evidence="1">
    <location>
        <begin position="61"/>
        <end position="82"/>
    </location>
</feature>
<protein>
    <submittedName>
        <fullName evidence="2">Uncharacterized protein</fullName>
    </submittedName>
</protein>
<keyword evidence="3" id="KW-1185">Reference proteome</keyword>
<evidence type="ECO:0000313" key="2">
    <source>
        <dbReference type="EMBL" id="QOV38688.1"/>
    </source>
</evidence>
<proteinExistence type="predicted"/>
<organism evidence="2 3">
    <name type="scientific">Streptomyces ferrugineus</name>
    <dbReference type="NCBI Taxonomy" id="1413221"/>
    <lineage>
        <taxon>Bacteria</taxon>
        <taxon>Bacillati</taxon>
        <taxon>Actinomycetota</taxon>
        <taxon>Actinomycetes</taxon>
        <taxon>Kitasatosporales</taxon>
        <taxon>Streptomycetaceae</taxon>
        <taxon>Streptomyces</taxon>
    </lineage>
</organism>
<evidence type="ECO:0000256" key="1">
    <source>
        <dbReference type="SAM" id="MobiDB-lite"/>
    </source>
</evidence>
<dbReference type="RefSeq" id="WP_194046722.1">
    <property type="nucleotide sequence ID" value="NZ_CP063373.1"/>
</dbReference>
<dbReference type="AlphaFoldDB" id="A0A7M2ST62"/>
<sequence>MDDTATRLDVANPLNSHLSEEILVKTERYVTGFDYEIGEAGGEAACAYRIAHVLAVAAKRTPPSVRSGSQTAKAAGPAEAIG</sequence>
<dbReference type="KEGG" id="sfeu:IM697_10085"/>
<dbReference type="Proteomes" id="UP000594205">
    <property type="component" value="Chromosome"/>
</dbReference>
<accession>A0A7M2ST62</accession>
<reference evidence="2 3" key="1">
    <citation type="submission" date="2020-10" db="EMBL/GenBank/DDBJ databases">
        <title>Streptomyces ferrugineus complate genome analysis.</title>
        <authorList>
            <person name="Anwar N."/>
        </authorList>
    </citation>
    <scope>NUCLEOTIDE SEQUENCE [LARGE SCALE GENOMIC DNA]</scope>
    <source>
        <strain evidence="2 3">CCTCC AA2014009</strain>
    </source>
</reference>
<name>A0A7M2ST62_9ACTN</name>
<gene>
    <name evidence="2" type="ORF">IM697_10085</name>
</gene>
<dbReference type="EMBL" id="CP063373">
    <property type="protein sequence ID" value="QOV38688.1"/>
    <property type="molecule type" value="Genomic_DNA"/>
</dbReference>